<proteinExistence type="inferred from homology"/>
<dbReference type="GO" id="GO:0003682">
    <property type="term" value="F:chromatin binding"/>
    <property type="evidence" value="ECO:0007669"/>
    <property type="project" value="TreeGrafter"/>
</dbReference>
<comment type="similarity">
    <text evidence="1">Belongs to the TASOR family.</text>
</comment>
<evidence type="ECO:0000313" key="7">
    <source>
        <dbReference type="Proteomes" id="UP000824782"/>
    </source>
</evidence>
<dbReference type="Pfam" id="PF23314">
    <property type="entry name" value="TASOR_alpha-beta"/>
    <property type="match status" value="1"/>
</dbReference>
<feature type="compositionally biased region" description="Basic and acidic residues" evidence="2">
    <location>
        <begin position="1578"/>
        <end position="1595"/>
    </location>
</feature>
<feature type="domain" description="TASOR pseudo-PARP" evidence="3">
    <location>
        <begin position="152"/>
        <end position="301"/>
    </location>
</feature>
<feature type="region of interest" description="Disordered" evidence="2">
    <location>
        <begin position="1108"/>
        <end position="1139"/>
    </location>
</feature>
<dbReference type="EMBL" id="WNYA01000673">
    <property type="protein sequence ID" value="KAG8547579.1"/>
    <property type="molecule type" value="Genomic_DNA"/>
</dbReference>
<name>A0AAV6ZDX8_ENGPU</name>
<dbReference type="Pfam" id="PF12509">
    <property type="entry name" value="DUF3715"/>
    <property type="match status" value="1"/>
</dbReference>
<feature type="region of interest" description="Disordered" evidence="2">
    <location>
        <begin position="1"/>
        <end position="97"/>
    </location>
</feature>
<evidence type="ECO:0000259" key="5">
    <source>
        <dbReference type="Pfam" id="PF24630"/>
    </source>
</evidence>
<organism evidence="6 7">
    <name type="scientific">Engystomops pustulosus</name>
    <name type="common">Tungara frog</name>
    <name type="synonym">Physalaemus pustulosus</name>
    <dbReference type="NCBI Taxonomy" id="76066"/>
    <lineage>
        <taxon>Eukaryota</taxon>
        <taxon>Metazoa</taxon>
        <taxon>Chordata</taxon>
        <taxon>Craniata</taxon>
        <taxon>Vertebrata</taxon>
        <taxon>Euteleostomi</taxon>
        <taxon>Amphibia</taxon>
        <taxon>Batrachia</taxon>
        <taxon>Anura</taxon>
        <taxon>Neobatrachia</taxon>
        <taxon>Hyloidea</taxon>
        <taxon>Leptodactylidae</taxon>
        <taxon>Leiuperinae</taxon>
        <taxon>Engystomops</taxon>
    </lineage>
</organism>
<feature type="compositionally biased region" description="Polar residues" evidence="2">
    <location>
        <begin position="1567"/>
        <end position="1577"/>
    </location>
</feature>
<keyword evidence="7" id="KW-1185">Reference proteome</keyword>
<protein>
    <recommendedName>
        <fullName evidence="8">DUF3715 domain-containing protein</fullName>
    </recommendedName>
</protein>
<feature type="compositionally biased region" description="Basic residues" evidence="2">
    <location>
        <begin position="83"/>
        <end position="93"/>
    </location>
</feature>
<feature type="compositionally biased region" description="Polar residues" evidence="2">
    <location>
        <begin position="1506"/>
        <end position="1525"/>
    </location>
</feature>
<dbReference type="GO" id="GO:0097355">
    <property type="term" value="P:protein localization to heterochromatin"/>
    <property type="evidence" value="ECO:0007669"/>
    <property type="project" value="TreeGrafter"/>
</dbReference>
<dbReference type="InterPro" id="IPR056243">
    <property type="entry name" value="TASOR_ab_dom"/>
</dbReference>
<dbReference type="EMBL" id="WNYA01000673">
    <property type="protein sequence ID" value="KAG8547580.1"/>
    <property type="molecule type" value="Genomic_DNA"/>
</dbReference>
<dbReference type="PANTHER" id="PTHR16207">
    <property type="entry name" value="SET DOMAIN-CONTAINING PROTEIN"/>
    <property type="match status" value="1"/>
</dbReference>
<dbReference type="InterPro" id="IPR046432">
    <property type="entry name" value="TASOR"/>
</dbReference>
<reference evidence="6" key="1">
    <citation type="thesis" date="2020" institute="ProQuest LLC" country="789 East Eisenhower Parkway, Ann Arbor, MI, USA">
        <title>Comparative Genomics and Chromosome Evolution.</title>
        <authorList>
            <person name="Mudd A.B."/>
        </authorList>
    </citation>
    <scope>NUCLEOTIDE SEQUENCE</scope>
    <source>
        <strain evidence="6">237g6f4</strain>
        <tissue evidence="6">Blood</tissue>
    </source>
</reference>
<feature type="domain" description="TASOR alpha/beta" evidence="4">
    <location>
        <begin position="1172"/>
        <end position="1267"/>
    </location>
</feature>
<feature type="domain" description="TASOR PIN" evidence="5">
    <location>
        <begin position="1271"/>
        <end position="1412"/>
    </location>
</feature>
<evidence type="ECO:0000256" key="1">
    <source>
        <dbReference type="ARBA" id="ARBA00008058"/>
    </source>
</evidence>
<dbReference type="Proteomes" id="UP000824782">
    <property type="component" value="Unassembled WGS sequence"/>
</dbReference>
<feature type="compositionally biased region" description="Polar residues" evidence="2">
    <location>
        <begin position="1127"/>
        <end position="1139"/>
    </location>
</feature>
<dbReference type="InterPro" id="IPR056242">
    <property type="entry name" value="PIN_TASOR"/>
</dbReference>
<feature type="region of interest" description="Disordered" evidence="2">
    <location>
        <begin position="1433"/>
        <end position="1525"/>
    </location>
</feature>
<dbReference type="GO" id="GO:0005654">
    <property type="term" value="C:nucleoplasm"/>
    <property type="evidence" value="ECO:0007669"/>
    <property type="project" value="TreeGrafter"/>
</dbReference>
<accession>A0AAV6ZDX8</accession>
<evidence type="ECO:0008006" key="8">
    <source>
        <dbReference type="Google" id="ProtNLM"/>
    </source>
</evidence>
<feature type="compositionally biased region" description="Basic and acidic residues" evidence="2">
    <location>
        <begin position="1472"/>
        <end position="1481"/>
    </location>
</feature>
<comment type="caution">
    <text evidence="6">The sequence shown here is derived from an EMBL/GenBank/DDBJ whole genome shotgun (WGS) entry which is preliminary data.</text>
</comment>
<dbReference type="GO" id="GO:0000792">
    <property type="term" value="C:heterochromatin"/>
    <property type="evidence" value="ECO:0007669"/>
    <property type="project" value="TreeGrafter"/>
</dbReference>
<gene>
    <name evidence="6" type="ORF">GDO81_027981</name>
</gene>
<sequence>MFREKQDTEDMEEEKMDVNGGVGSTRPTEETILGGSQNGEAEGNEAAERIGCKRRNSSVNSETATSGGGARGGSTPTEEPPRKRFQIPKKSREKKALQPICSGSRDFEEMLKILHSSYLDANSKLHFTYQSARMVHNEFLEKEFTEKRRQLKFDGRSEKELVESYAFLLVDEDQVLSISEKGLHVGNSRLTTLGKPSMGVYLSKFADLLQVNPLETGTSGCVMIFKVIKGKVKAVYDNFRNNQESFGNTILDPAPKHECHMLKNTNAVTALLSYRAFERTQYYFYEYGFDEILKRPRHVCPYAVVSFGYKTDQKPRRPSSPLSGPVNVSVDHYNDRSSFILWRGQLLNKGKLLCLASLKSTSGPFFPYKLPDKIDLDIVMHLEQIKKRIPPLLLYKETHSRCKEVLKGGMYSRLYEVSNKTKTGKELQGLLQKLEKEKLALVKPLPDGGFLLFFFPVPLTSSYGAHSMKPYPLHALFIYPQSRETLQPASRFKHPPLTLSDSQEIIPELPTFISALHYAVLKSQTDTSDNFNIVVEKHARIYLKQRSEGSHTHKDFVIRPYDQRLDSRKTLFVAPKDRTHIHPSLNSYIHGSEAYTLPVKRAQELIVENRKVPQFSPVSDYEPIEDDREPSTNTRKEAAHNALPDHGNYDQDKLEGLINLIYMKKNASNNAESNVASTSVQKAKSTENSPEWKHTHENFLCDRDNAVDSTHSVSNLISALGGQDTDLRQESEEMEPDIEEPESFTEPFVPIFDVSVINSITKQLADQQQAPHEEINNLVFSYASDTVANDAHYEPSPYVQEESMDTLPQVVAPPVDDGSADKEVVNDDILAPEEIIQGPYSGYASPCPSTVSEQLYPQQNSGSNNTESEMHWKLIPITGEEGRIPEDHIGNLRDEKHPGLNLLEDQSVYSSPTEDVNPNDPRVNHVRRCKGSGYSPLEEYRKGRRHSSRSDRGPYKAPAKKGHFNSQHCQDGVIEKTVVDVYSRFSEQLQEILRDKDISFTAVSSPFLSSEDREVKLSDRLSAQASEIPVQQYVDELRVKLDIVVNSRTRPTDDGAIGILEHGQQGCSTSSPLGFTNLKTDISQTLEPLTSSDLDHNGCAEPSSSISALEATPYSPGHHTDIRPYISQDSSPEKTPSLPEISTSHTAIKDLINQMNPEVFNNLVKIFSHVNKNIVKFYVHTEQEDSTICNEIKDYLTKLGNVQCYPDQYVSSNAVTDKLLIIIQNEDIAQCIHKIPSLTELKKRSCVSFAGVDSLDDLKNHTYNELFVSGGFIVCDDTVLNPDSVKAGELEKFLLFLEKIDSPEGKWQLKIHCKFQKKLKELGRTKPNALNMLALLNTHQKKHLVEVLSYHNCDSQSRQAPELECLIKLQVQNIQQRHLIFLTEKNASLFPRYVESGIVVTKMEDFMKNFTSLVGHHCSNSEGMCLPNLVNEEKQSAPTEADVKEDEDMSLDSEVETPDIEVCANSANPKTEANKAARDSGAEDAQTEGLKQSSPTVDSDCVQPVTPVSTAGSTTGDNSSVAGDDTATNFRDYSSRSLGISHFNLLTHQTFLGSSVCPVLGTQTSGESYFTNSYSRPTDQETPKRSKWDQKWNVK</sequence>
<evidence type="ECO:0000259" key="4">
    <source>
        <dbReference type="Pfam" id="PF23314"/>
    </source>
</evidence>
<dbReference type="Pfam" id="PF24630">
    <property type="entry name" value="PIN_TASOR"/>
    <property type="match status" value="1"/>
</dbReference>
<evidence type="ECO:0000313" key="6">
    <source>
        <dbReference type="EMBL" id="KAG8547579.1"/>
    </source>
</evidence>
<feature type="region of interest" description="Disordered" evidence="2">
    <location>
        <begin position="1567"/>
        <end position="1595"/>
    </location>
</feature>
<feature type="compositionally biased region" description="Acidic residues" evidence="2">
    <location>
        <begin position="1443"/>
        <end position="1459"/>
    </location>
</feature>
<evidence type="ECO:0000256" key="2">
    <source>
        <dbReference type="SAM" id="MobiDB-lite"/>
    </source>
</evidence>
<dbReference type="InterPro" id="IPR022188">
    <property type="entry name" value="TASOR_DUF3715"/>
</dbReference>
<dbReference type="GO" id="GO:0045814">
    <property type="term" value="P:negative regulation of gene expression, epigenetic"/>
    <property type="evidence" value="ECO:0007669"/>
    <property type="project" value="InterPro"/>
</dbReference>
<evidence type="ECO:0000259" key="3">
    <source>
        <dbReference type="Pfam" id="PF12509"/>
    </source>
</evidence>
<feature type="region of interest" description="Disordered" evidence="2">
    <location>
        <begin position="616"/>
        <end position="650"/>
    </location>
</feature>
<dbReference type="PANTHER" id="PTHR16207:SF1">
    <property type="entry name" value="PROTEIN TASOR"/>
    <property type="match status" value="1"/>
</dbReference>
<feature type="region of interest" description="Disordered" evidence="2">
    <location>
        <begin position="909"/>
        <end position="966"/>
    </location>
</feature>